<reference evidence="6" key="2">
    <citation type="journal article" date="2019" name="Mol. Plant Microbe Interact.">
        <title>Genome sequence resources for four phytopathogenic fungi from the Colletotrichum orbiculare species complex.</title>
        <authorList>
            <person name="Gan P."/>
            <person name="Tsushima A."/>
            <person name="Narusaka M."/>
            <person name="Narusaka Y."/>
            <person name="Takano Y."/>
            <person name="Kubo Y."/>
            <person name="Shirasu K."/>
        </authorList>
    </citation>
    <scope>GENOME REANNOTATION</scope>
    <source>
        <strain evidence="6">104-T / ATCC 96160 / CBS 514.97 / LARS 414 / MAFF 240422</strain>
    </source>
</reference>
<evidence type="ECO:0000256" key="1">
    <source>
        <dbReference type="ARBA" id="ARBA00004127"/>
    </source>
</evidence>
<dbReference type="SUPFAM" id="SSF81665">
    <property type="entry name" value="Calcium ATPase, transmembrane domain M"/>
    <property type="match status" value="1"/>
</dbReference>
<dbReference type="GO" id="GO:0005886">
    <property type="term" value="C:plasma membrane"/>
    <property type="evidence" value="ECO:0007669"/>
    <property type="project" value="TreeGrafter"/>
</dbReference>
<evidence type="ECO:0000259" key="4">
    <source>
        <dbReference type="Pfam" id="PF00689"/>
    </source>
</evidence>
<gene>
    <name evidence="5" type="ORF">Cob_v012803</name>
</gene>
<dbReference type="HOGENOM" id="CLU_122009_0_0_1"/>
<accession>N4V6R9</accession>
<dbReference type="Proteomes" id="UP000014480">
    <property type="component" value="Unassembled WGS sequence"/>
</dbReference>
<evidence type="ECO:0000313" key="5">
    <source>
        <dbReference type="EMBL" id="TDZ14287.1"/>
    </source>
</evidence>
<dbReference type="EMBL" id="AMCV02000052">
    <property type="protein sequence ID" value="TDZ14287.1"/>
    <property type="molecule type" value="Genomic_DNA"/>
</dbReference>
<dbReference type="STRING" id="1213857.N4V6R9"/>
<protein>
    <submittedName>
        <fullName evidence="5">Calcium-transporting ATPase 2</fullName>
    </submittedName>
</protein>
<dbReference type="eggNOG" id="KOG0204">
    <property type="taxonomic scope" value="Eukaryota"/>
</dbReference>
<name>N4V6R9_COLOR</name>
<dbReference type="GO" id="GO:0046872">
    <property type="term" value="F:metal ion binding"/>
    <property type="evidence" value="ECO:0007669"/>
    <property type="project" value="UniProtKB-KW"/>
</dbReference>
<keyword evidence="3" id="KW-0460">Magnesium</keyword>
<reference evidence="6" key="1">
    <citation type="journal article" date="2013" name="New Phytol.">
        <title>Comparative genomic and transcriptomic analyses reveal the hemibiotrophic stage shift of Colletotrichum fungi.</title>
        <authorList>
            <person name="Gan P."/>
            <person name="Ikeda K."/>
            <person name="Irieda H."/>
            <person name="Narusaka M."/>
            <person name="O'Connell R.J."/>
            <person name="Narusaka Y."/>
            <person name="Takano Y."/>
            <person name="Kubo Y."/>
            <person name="Shirasu K."/>
        </authorList>
    </citation>
    <scope>NUCLEOTIDE SEQUENCE [LARGE SCALE GENOMIC DNA]</scope>
    <source>
        <strain evidence="6">104-T / ATCC 96160 / CBS 514.97 / LARS 414 / MAFF 240422</strain>
    </source>
</reference>
<proteinExistence type="predicted"/>
<sequence>MIISQFIYQLAITFILYSSGGKILNYNLSTPDEKIELDTVVFNTFVWMQIFNEFKNRRLDNKFKIFEGVHRNLFFIGINCLMVGLQAGIIFVGSRAFQISPGEWAISIVATSLCLPWAIVVRLFPDPRFAATVSIVPKPFMALCSTIAEAWSSLTAMFKSVDKTEDDMEAVSPLMVVVSADFGSGTLEKGKM</sequence>
<dbReference type="GO" id="GO:0006874">
    <property type="term" value="P:intracellular calcium ion homeostasis"/>
    <property type="evidence" value="ECO:0007669"/>
    <property type="project" value="TreeGrafter"/>
</dbReference>
<dbReference type="InterPro" id="IPR006068">
    <property type="entry name" value="ATPase_P-typ_cation-transptr_C"/>
</dbReference>
<dbReference type="Gene3D" id="1.20.1110.10">
    <property type="entry name" value="Calcium-transporting ATPase, transmembrane domain"/>
    <property type="match status" value="1"/>
</dbReference>
<dbReference type="PANTHER" id="PTHR24093">
    <property type="entry name" value="CATION TRANSPORTING ATPASE"/>
    <property type="match status" value="1"/>
</dbReference>
<organism evidence="5 6">
    <name type="scientific">Colletotrichum orbiculare (strain 104-T / ATCC 96160 / CBS 514.97 / LARS 414 / MAFF 240422)</name>
    <name type="common">Cucumber anthracnose fungus</name>
    <name type="synonym">Colletotrichum lagenarium</name>
    <dbReference type="NCBI Taxonomy" id="1213857"/>
    <lineage>
        <taxon>Eukaryota</taxon>
        <taxon>Fungi</taxon>
        <taxon>Dikarya</taxon>
        <taxon>Ascomycota</taxon>
        <taxon>Pezizomycotina</taxon>
        <taxon>Sordariomycetes</taxon>
        <taxon>Hypocreomycetidae</taxon>
        <taxon>Glomerellales</taxon>
        <taxon>Glomerellaceae</taxon>
        <taxon>Colletotrichum</taxon>
        <taxon>Colletotrichum orbiculare species complex</taxon>
    </lineage>
</organism>
<comment type="subcellular location">
    <subcellularLocation>
        <location evidence="1">Endomembrane system</location>
        <topology evidence="1">Multi-pass membrane protein</topology>
    </subcellularLocation>
</comment>
<evidence type="ECO:0000256" key="2">
    <source>
        <dbReference type="ARBA" id="ARBA00022723"/>
    </source>
</evidence>
<dbReference type="InterPro" id="IPR023298">
    <property type="entry name" value="ATPase_P-typ_TM_dom_sf"/>
</dbReference>
<keyword evidence="2" id="KW-0479">Metal-binding</keyword>
<dbReference type="OrthoDB" id="3352408at2759"/>
<dbReference type="Pfam" id="PF00689">
    <property type="entry name" value="Cation_ATPase_C"/>
    <property type="match status" value="1"/>
</dbReference>
<feature type="domain" description="Cation-transporting P-type ATPase C-terminal" evidence="4">
    <location>
        <begin position="2"/>
        <end position="124"/>
    </location>
</feature>
<dbReference type="GO" id="GO:0005388">
    <property type="term" value="F:P-type calcium transporter activity"/>
    <property type="evidence" value="ECO:0007669"/>
    <property type="project" value="TreeGrafter"/>
</dbReference>
<comment type="caution">
    <text evidence="5">The sequence shown here is derived from an EMBL/GenBank/DDBJ whole genome shotgun (WGS) entry which is preliminary data.</text>
</comment>
<evidence type="ECO:0000256" key="3">
    <source>
        <dbReference type="ARBA" id="ARBA00022842"/>
    </source>
</evidence>
<keyword evidence="6" id="KW-1185">Reference proteome</keyword>
<dbReference type="GO" id="GO:0012505">
    <property type="term" value="C:endomembrane system"/>
    <property type="evidence" value="ECO:0007669"/>
    <property type="project" value="UniProtKB-SubCell"/>
</dbReference>
<dbReference type="PANTHER" id="PTHR24093:SF369">
    <property type="entry name" value="CALCIUM-TRANSPORTING ATPASE"/>
    <property type="match status" value="1"/>
</dbReference>
<evidence type="ECO:0000313" key="6">
    <source>
        <dbReference type="Proteomes" id="UP000014480"/>
    </source>
</evidence>
<dbReference type="AlphaFoldDB" id="N4V6R9"/>